<dbReference type="Pfam" id="PF05699">
    <property type="entry name" value="Dimer_Tnp_hAT"/>
    <property type="match status" value="1"/>
</dbReference>
<dbReference type="InterPro" id="IPR012337">
    <property type="entry name" value="RNaseH-like_sf"/>
</dbReference>
<evidence type="ECO:0000256" key="1">
    <source>
        <dbReference type="SAM" id="MobiDB-lite"/>
    </source>
</evidence>
<organism evidence="3 4">
    <name type="scientific">Pelobates cultripes</name>
    <name type="common">Western spadefoot toad</name>
    <dbReference type="NCBI Taxonomy" id="61616"/>
    <lineage>
        <taxon>Eukaryota</taxon>
        <taxon>Metazoa</taxon>
        <taxon>Chordata</taxon>
        <taxon>Craniata</taxon>
        <taxon>Vertebrata</taxon>
        <taxon>Euteleostomi</taxon>
        <taxon>Amphibia</taxon>
        <taxon>Batrachia</taxon>
        <taxon>Anura</taxon>
        <taxon>Pelobatoidea</taxon>
        <taxon>Pelobatidae</taxon>
        <taxon>Pelobates</taxon>
    </lineage>
</organism>
<evidence type="ECO:0000313" key="3">
    <source>
        <dbReference type="EMBL" id="CAH2329533.1"/>
    </source>
</evidence>
<dbReference type="GO" id="GO:0046983">
    <property type="term" value="F:protein dimerization activity"/>
    <property type="evidence" value="ECO:0007669"/>
    <property type="project" value="InterPro"/>
</dbReference>
<name>A0AAD1WZQ9_PELCU</name>
<proteinExistence type="predicted"/>
<feature type="non-terminal residue" evidence="3">
    <location>
        <position position="1"/>
    </location>
</feature>
<sequence>AKEWLTEDMQKEVQVLERSHQEEPGATNLDFLEEHATSSTSLEEHATSSTSLEEQDDDATETYKFPKRKHMEKSLKHGQIDAMFSVLLGPHVEDTLTLPKVSLDNELHLYLKEPVINRKGNPLEWWKENETHFKTLASYARRYLCYPPSSVPSERVFSEVSAIYERNRNRLTGEHAEMLCFLHYNVLLLNWKY</sequence>
<dbReference type="AlphaFoldDB" id="A0AAD1WZQ9"/>
<dbReference type="Proteomes" id="UP001295444">
    <property type="component" value="Chromosome 14"/>
</dbReference>
<dbReference type="PANTHER" id="PTHR47611:SF3">
    <property type="entry name" value="HAT C-TERMINAL DIMERISATION DOMAIN-CONTAINING PROTEIN"/>
    <property type="match status" value="1"/>
</dbReference>
<reference evidence="3" key="1">
    <citation type="submission" date="2022-03" db="EMBL/GenBank/DDBJ databases">
        <authorList>
            <person name="Alioto T."/>
            <person name="Alioto T."/>
            <person name="Gomez Garrido J."/>
        </authorList>
    </citation>
    <scope>NUCLEOTIDE SEQUENCE</scope>
</reference>
<feature type="compositionally biased region" description="Basic and acidic residues" evidence="1">
    <location>
        <begin position="35"/>
        <end position="46"/>
    </location>
</feature>
<dbReference type="InterPro" id="IPR008906">
    <property type="entry name" value="HATC_C_dom"/>
</dbReference>
<protein>
    <submittedName>
        <fullName evidence="3">Zinc finger BED domain-containing 4-like</fullName>
    </submittedName>
</protein>
<dbReference type="EMBL" id="OW240925">
    <property type="protein sequence ID" value="CAH2329533.1"/>
    <property type="molecule type" value="Genomic_DNA"/>
</dbReference>
<evidence type="ECO:0000259" key="2">
    <source>
        <dbReference type="Pfam" id="PF05699"/>
    </source>
</evidence>
<evidence type="ECO:0000313" key="4">
    <source>
        <dbReference type="Proteomes" id="UP001295444"/>
    </source>
</evidence>
<feature type="domain" description="HAT C-terminal dimerisation" evidence="2">
    <location>
        <begin position="106"/>
        <end position="185"/>
    </location>
</feature>
<gene>
    <name evidence="3" type="ORF">PECUL_23A030684</name>
</gene>
<dbReference type="SUPFAM" id="SSF53098">
    <property type="entry name" value="Ribonuclease H-like"/>
    <property type="match status" value="1"/>
</dbReference>
<feature type="region of interest" description="Disordered" evidence="1">
    <location>
        <begin position="35"/>
        <end position="60"/>
    </location>
</feature>
<accession>A0AAD1WZQ9</accession>
<keyword evidence="4" id="KW-1185">Reference proteome</keyword>
<dbReference type="PANTHER" id="PTHR47611">
    <property type="entry name" value="HAT DIMERISATION DOMAIN, C-TERMINAL"/>
    <property type="match status" value="1"/>
</dbReference>